<dbReference type="AlphaFoldDB" id="Q0JL07"/>
<feature type="region of interest" description="Disordered" evidence="1">
    <location>
        <begin position="1"/>
        <end position="113"/>
    </location>
</feature>
<sequence length="323" mass="35922">RWEDEAVAGAGGVEGEADAVEGRPGRGRQLRRGDQGLHGRVPRRDAHGLRVRGPGERGGQAHRGRDAEHHAGLQGRRHRQAHRLHLLRRDRQHRGAAAPLLRPRRLERHRLLPPRQDDRMDVLRVQVIGGEGRHGIREGARAGPHQRHPHARRRALHQQRDAAEPRHRAGAAHGERGPLLDPEAGAVRPPRRPLRRRDLPLREPRGARPLRLLLPRRHHPRPRDDARGHVPGVRRAAELSRDRRRPPPAGALLVVEAPRPRVQVQVHAGGHVRGRRPDVQGEGASPAAAATADDGRGRRRRLGGCGRREGTDTGEGDRDGGWC</sequence>
<evidence type="ECO:0000256" key="1">
    <source>
        <dbReference type="SAM" id="MobiDB-lite"/>
    </source>
</evidence>
<protein>
    <submittedName>
        <fullName evidence="2">Os01g0633500 protein</fullName>
    </submittedName>
</protein>
<feature type="region of interest" description="Disordered" evidence="1">
    <location>
        <begin position="267"/>
        <end position="323"/>
    </location>
</feature>
<feature type="compositionally biased region" description="Basic and acidic residues" evidence="1">
    <location>
        <begin position="31"/>
        <end position="48"/>
    </location>
</feature>
<evidence type="ECO:0000313" key="2">
    <source>
        <dbReference type="EMBL" id="BAF05571.1"/>
    </source>
</evidence>
<evidence type="ECO:0000313" key="3">
    <source>
        <dbReference type="Proteomes" id="UP000000763"/>
    </source>
</evidence>
<dbReference type="Proteomes" id="UP000000763">
    <property type="component" value="Chromosome 1"/>
</dbReference>
<feature type="compositionally biased region" description="Basic and acidic residues" evidence="1">
    <location>
        <begin position="306"/>
        <end position="323"/>
    </location>
</feature>
<dbReference type="KEGG" id="dosa:Os01g0633500"/>
<organism evidence="2 3">
    <name type="scientific">Oryza sativa subsp. japonica</name>
    <name type="common">Rice</name>
    <dbReference type="NCBI Taxonomy" id="39947"/>
    <lineage>
        <taxon>Eukaryota</taxon>
        <taxon>Viridiplantae</taxon>
        <taxon>Streptophyta</taxon>
        <taxon>Embryophyta</taxon>
        <taxon>Tracheophyta</taxon>
        <taxon>Spermatophyta</taxon>
        <taxon>Magnoliopsida</taxon>
        <taxon>Liliopsida</taxon>
        <taxon>Poales</taxon>
        <taxon>Poaceae</taxon>
        <taxon>BOP clade</taxon>
        <taxon>Oryzoideae</taxon>
        <taxon>Oryzeae</taxon>
        <taxon>Oryzinae</taxon>
        <taxon>Oryza</taxon>
        <taxon>Oryza sativa</taxon>
    </lineage>
</organism>
<feature type="compositionally biased region" description="Basic and acidic residues" evidence="1">
    <location>
        <begin position="196"/>
        <end position="206"/>
    </location>
</feature>
<feature type="region of interest" description="Disordered" evidence="1">
    <location>
        <begin position="131"/>
        <end position="249"/>
    </location>
</feature>
<proteinExistence type="predicted"/>
<reference evidence="3" key="2">
    <citation type="journal article" date="2008" name="Nucleic Acids Res.">
        <title>The rice annotation project database (RAP-DB): 2008 update.</title>
        <authorList>
            <consortium name="The rice annotation project (RAP)"/>
        </authorList>
    </citation>
    <scope>GENOME REANNOTATION</scope>
    <source>
        <strain evidence="3">cv. Nipponbare</strain>
    </source>
</reference>
<dbReference type="EMBL" id="AP008207">
    <property type="protein sequence ID" value="BAF05571.1"/>
    <property type="molecule type" value="Genomic_DNA"/>
</dbReference>
<accession>Q0JL07</accession>
<reference evidence="2 3" key="1">
    <citation type="journal article" date="2005" name="Nature">
        <title>The map-based sequence of the rice genome.</title>
        <authorList>
            <consortium name="International rice genome sequencing project (IRGSP)"/>
            <person name="Matsumoto T."/>
            <person name="Wu J."/>
            <person name="Kanamori H."/>
            <person name="Katayose Y."/>
            <person name="Fujisawa M."/>
            <person name="Namiki N."/>
            <person name="Mizuno H."/>
            <person name="Yamamoto K."/>
            <person name="Antonio B.A."/>
            <person name="Baba T."/>
            <person name="Sakata K."/>
            <person name="Nagamura Y."/>
            <person name="Aoki H."/>
            <person name="Arikawa K."/>
            <person name="Arita K."/>
            <person name="Bito T."/>
            <person name="Chiden Y."/>
            <person name="Fujitsuka N."/>
            <person name="Fukunaka R."/>
            <person name="Hamada M."/>
            <person name="Harada C."/>
            <person name="Hayashi A."/>
            <person name="Hijishita S."/>
            <person name="Honda M."/>
            <person name="Hosokawa S."/>
            <person name="Ichikawa Y."/>
            <person name="Idonuma A."/>
            <person name="Iijima M."/>
            <person name="Ikeda M."/>
            <person name="Ikeno M."/>
            <person name="Ito K."/>
            <person name="Ito S."/>
            <person name="Ito T."/>
            <person name="Ito Y."/>
            <person name="Ito Y."/>
            <person name="Iwabuchi A."/>
            <person name="Kamiya K."/>
            <person name="Karasawa W."/>
            <person name="Kurita K."/>
            <person name="Katagiri S."/>
            <person name="Kikuta A."/>
            <person name="Kobayashi H."/>
            <person name="Kobayashi N."/>
            <person name="Machita K."/>
            <person name="Maehara T."/>
            <person name="Masukawa M."/>
            <person name="Mizubayashi T."/>
            <person name="Mukai Y."/>
            <person name="Nagasaki H."/>
            <person name="Nagata Y."/>
            <person name="Naito S."/>
            <person name="Nakashima M."/>
            <person name="Nakama Y."/>
            <person name="Nakamichi Y."/>
            <person name="Nakamura M."/>
            <person name="Meguro A."/>
            <person name="Negishi M."/>
            <person name="Ohta I."/>
            <person name="Ohta T."/>
            <person name="Okamoto M."/>
            <person name="Ono N."/>
            <person name="Saji S."/>
            <person name="Sakaguchi M."/>
            <person name="Sakai K."/>
            <person name="Shibata M."/>
            <person name="Shimokawa T."/>
            <person name="Song J."/>
            <person name="Takazaki Y."/>
            <person name="Terasawa K."/>
            <person name="Tsugane M."/>
            <person name="Tsuji K."/>
            <person name="Ueda S."/>
            <person name="Waki K."/>
            <person name="Yamagata H."/>
            <person name="Yamamoto M."/>
            <person name="Yamamoto S."/>
            <person name="Yamane H."/>
            <person name="Yoshiki S."/>
            <person name="Yoshihara R."/>
            <person name="Yukawa K."/>
            <person name="Zhong H."/>
            <person name="Yano M."/>
            <person name="Yuan Q."/>
            <person name="Ouyang S."/>
            <person name="Liu J."/>
            <person name="Jones K.M."/>
            <person name="Gansberger K."/>
            <person name="Moffat K."/>
            <person name="Hill J."/>
            <person name="Bera J."/>
            <person name="Fadrosh D."/>
            <person name="Jin S."/>
            <person name="Johri S."/>
            <person name="Kim M."/>
            <person name="Overton L."/>
            <person name="Reardon M."/>
            <person name="Tsitrin T."/>
            <person name="Vuong H."/>
            <person name="Weaver B."/>
            <person name="Ciecko A."/>
            <person name="Tallon L."/>
            <person name="Jackson J."/>
            <person name="Pai G."/>
            <person name="Aken S.V."/>
            <person name="Utterback T."/>
            <person name="Reidmuller S."/>
            <person name="Feldblyum T."/>
            <person name="Hsiao J."/>
            <person name="Zismann V."/>
            <person name="Iobst S."/>
            <person name="de Vazeille A.R."/>
            <person name="Buell C.R."/>
            <person name="Ying K."/>
            <person name="Li Y."/>
            <person name="Lu T."/>
            <person name="Huang Y."/>
            <person name="Zhao Q."/>
            <person name="Feng Q."/>
            <person name="Zhang L."/>
            <person name="Zhu J."/>
            <person name="Weng Q."/>
            <person name="Mu J."/>
            <person name="Lu Y."/>
            <person name="Fan D."/>
            <person name="Liu Y."/>
            <person name="Guan J."/>
            <person name="Zhang Y."/>
            <person name="Yu S."/>
            <person name="Liu X."/>
            <person name="Zhang Y."/>
            <person name="Hong G."/>
            <person name="Han B."/>
            <person name="Choisne N."/>
            <person name="Demange N."/>
            <person name="Orjeda G."/>
            <person name="Samain S."/>
            <person name="Cattolico L."/>
            <person name="Pelletier E."/>
            <person name="Couloux A."/>
            <person name="Segurens B."/>
            <person name="Wincker P."/>
            <person name="D'Hont A."/>
            <person name="Scarpelli C."/>
            <person name="Weissenbach J."/>
            <person name="Salanoubat M."/>
            <person name="Quetier F."/>
            <person name="Yu Y."/>
            <person name="Kim H.R."/>
            <person name="Rambo T."/>
            <person name="Currie J."/>
            <person name="Collura K."/>
            <person name="Luo M."/>
            <person name="Yang T."/>
            <person name="Ammiraju J.S.S."/>
            <person name="Engler F."/>
            <person name="Soderlund C."/>
            <person name="Wing R.A."/>
            <person name="Palmer L.E."/>
            <person name="de la Bastide M."/>
            <person name="Spiegel L."/>
            <person name="Nascimento L."/>
            <person name="Zutavern T."/>
            <person name="O'Shaughnessy A."/>
            <person name="Dike S."/>
            <person name="Dedhia N."/>
            <person name="Preston R."/>
            <person name="Balija V."/>
            <person name="McCombie W.R."/>
            <person name="Chow T."/>
            <person name="Chen H."/>
            <person name="Chung M."/>
            <person name="Chen C."/>
            <person name="Shaw J."/>
            <person name="Wu H."/>
            <person name="Hsiao K."/>
            <person name="Chao Y."/>
            <person name="Chu M."/>
            <person name="Cheng C."/>
            <person name="Hour A."/>
            <person name="Lee P."/>
            <person name="Lin S."/>
            <person name="Lin Y."/>
            <person name="Liou J."/>
            <person name="Liu S."/>
            <person name="Hsing Y."/>
            <person name="Raghuvanshi S."/>
            <person name="Mohanty A."/>
            <person name="Bharti A.K."/>
            <person name="Gaur A."/>
            <person name="Gupta V."/>
            <person name="Kumar D."/>
            <person name="Ravi V."/>
            <person name="Vij S."/>
            <person name="Kapur A."/>
            <person name="Khurana P."/>
            <person name="Khurana P."/>
            <person name="Khurana J.P."/>
            <person name="Tyagi A.K."/>
            <person name="Gaikwad K."/>
            <person name="Singh A."/>
            <person name="Dalal V."/>
            <person name="Srivastava S."/>
            <person name="Dixit A."/>
            <person name="Pal A.K."/>
            <person name="Ghazi I.A."/>
            <person name="Yadav M."/>
            <person name="Pandit A."/>
            <person name="Bhargava A."/>
            <person name="Sureshbabu K."/>
            <person name="Batra K."/>
            <person name="Sharma T.R."/>
            <person name="Mohapatra T."/>
            <person name="Singh N.K."/>
            <person name="Messing J."/>
            <person name="Nelson A.B."/>
            <person name="Fuks G."/>
            <person name="Kavchok S."/>
            <person name="Keizer G."/>
            <person name="Linton E."/>
            <person name="Llaca V."/>
            <person name="Song R."/>
            <person name="Tanyolac B."/>
            <person name="Young S."/>
            <person name="Ho-Il K."/>
            <person name="Hahn J.H."/>
            <person name="Sangsakoo G."/>
            <person name="Vanavichit A."/>
            <person name="de Mattos Luiz.A.T."/>
            <person name="Zimmer P.D."/>
            <person name="Malone G."/>
            <person name="Dellagostin O."/>
            <person name="de Oliveira A.C."/>
            <person name="Bevan M."/>
            <person name="Bancroft I."/>
            <person name="Minx P."/>
            <person name="Cordum H."/>
            <person name="Wilson R."/>
            <person name="Cheng Z."/>
            <person name="Jin W."/>
            <person name="Jiang J."/>
            <person name="Leong S.A."/>
            <person name="Iwama H."/>
            <person name="Gojobori T."/>
            <person name="Itoh T."/>
            <person name="Niimura Y."/>
            <person name="Fujii Y."/>
            <person name="Habara T."/>
            <person name="Sakai H."/>
            <person name="Sato Y."/>
            <person name="Wilson G."/>
            <person name="Kumar K."/>
            <person name="McCouch S."/>
            <person name="Juretic N."/>
            <person name="Hoen D."/>
            <person name="Wright S."/>
            <person name="Bruskiewich R."/>
            <person name="Bureau T."/>
            <person name="Miyao A."/>
            <person name="Hirochika H."/>
            <person name="Nishikawa T."/>
            <person name="Kadowaki K."/>
            <person name="Sugiura M."/>
            <person name="Burr B."/>
            <person name="Sasaki T."/>
        </authorList>
    </citation>
    <scope>NUCLEOTIDE SEQUENCE [LARGE SCALE GENOMIC DNA]</scope>
    <source>
        <strain evidence="3">cv. Nipponbare</strain>
    </source>
</reference>
<feature type="compositionally biased region" description="Basic residues" evidence="1">
    <location>
        <begin position="102"/>
        <end position="112"/>
    </location>
</feature>
<feature type="compositionally biased region" description="Low complexity" evidence="1">
    <location>
        <begin position="281"/>
        <end position="292"/>
    </location>
</feature>
<feature type="compositionally biased region" description="Basic and acidic residues" evidence="1">
    <location>
        <begin position="131"/>
        <end position="140"/>
    </location>
</feature>
<feature type="compositionally biased region" description="Basic residues" evidence="1">
    <location>
        <begin position="75"/>
        <end position="94"/>
    </location>
</feature>
<gene>
    <name evidence="2" type="ordered locus">Os01g0633500</name>
</gene>
<feature type="non-terminal residue" evidence="2">
    <location>
        <position position="1"/>
    </location>
</feature>
<feature type="compositionally biased region" description="Basic residues" evidence="1">
    <location>
        <begin position="144"/>
        <end position="157"/>
    </location>
</feature>
<name>Q0JL07_ORYSJ</name>
<feature type="compositionally biased region" description="Basic and acidic residues" evidence="1">
    <location>
        <begin position="158"/>
        <end position="178"/>
    </location>
</feature>